<evidence type="ECO:0000256" key="5">
    <source>
        <dbReference type="ARBA" id="ARBA00022827"/>
    </source>
</evidence>
<dbReference type="InterPro" id="IPR045540">
    <property type="entry name" value="YegS/DAGK_C"/>
</dbReference>
<dbReference type="Gene3D" id="3.30.70.3450">
    <property type="match status" value="1"/>
</dbReference>
<dbReference type="PROSITE" id="PS50146">
    <property type="entry name" value="DAGK"/>
    <property type="match status" value="1"/>
</dbReference>
<evidence type="ECO:0000256" key="1">
    <source>
        <dbReference type="ARBA" id="ARBA00004670"/>
    </source>
</evidence>
<dbReference type="Pfam" id="PF01565">
    <property type="entry name" value="FAD_binding_4"/>
    <property type="match status" value="1"/>
</dbReference>
<dbReference type="Pfam" id="PF04978">
    <property type="entry name" value="MST"/>
    <property type="match status" value="1"/>
</dbReference>
<dbReference type="GO" id="GO:0071949">
    <property type="term" value="F:FAD binding"/>
    <property type="evidence" value="ECO:0007669"/>
    <property type="project" value="InterPro"/>
</dbReference>
<dbReference type="GO" id="GO:0008609">
    <property type="term" value="F:alkylglycerone-phosphate synthase activity"/>
    <property type="evidence" value="ECO:0007669"/>
    <property type="project" value="UniProtKB-EC"/>
</dbReference>
<dbReference type="Pfam" id="PF02913">
    <property type="entry name" value="FAD-oxidase_C"/>
    <property type="match status" value="1"/>
</dbReference>
<organism evidence="12 13">
    <name type="scientific">Didymella rabiei</name>
    <name type="common">Chickpea ascochyta blight fungus</name>
    <name type="synonym">Mycosphaerella rabiei</name>
    <dbReference type="NCBI Taxonomy" id="5454"/>
    <lineage>
        <taxon>Eukaryota</taxon>
        <taxon>Fungi</taxon>
        <taxon>Dikarya</taxon>
        <taxon>Ascomycota</taxon>
        <taxon>Pezizomycotina</taxon>
        <taxon>Dothideomycetes</taxon>
        <taxon>Pleosporomycetidae</taxon>
        <taxon>Pleosporales</taxon>
        <taxon>Pleosporineae</taxon>
        <taxon>Didymellaceae</taxon>
        <taxon>Ascochyta</taxon>
    </lineage>
</organism>
<comment type="pathway">
    <text evidence="1">Glycerolipid metabolism; ether lipid biosynthesis.</text>
</comment>
<feature type="binding site" evidence="8">
    <location>
        <begin position="398"/>
        <end position="401"/>
    </location>
    <ligand>
        <name>FAD</name>
        <dbReference type="ChEBI" id="CHEBI:57692"/>
    </ligand>
</feature>
<keyword evidence="4" id="KW-0285">Flavoprotein</keyword>
<evidence type="ECO:0000259" key="10">
    <source>
        <dbReference type="PROSITE" id="PS50146"/>
    </source>
</evidence>
<keyword evidence="13" id="KW-1185">Reference proteome</keyword>
<dbReference type="SUPFAM" id="SSF56176">
    <property type="entry name" value="FAD-binding/transporter-associated domain-like"/>
    <property type="match status" value="1"/>
</dbReference>
<sequence length="1001" mass="105837">MNAPITTVTGERADLLQSLRRHREFLLFTVKDLTDEQAASRPTVSELCLGGLIKHVGQAEKGWVDFILEGPAGLGGDFDPTQWSEEMQQERANEFAMVEGETLAGIVSEYEGIAARTDELVASLDSLDISHPLPSAPWFEAGARWSARRALLHIIAETAQHAGHADMLREAIDGSKTMVSMSTEKSALQPPMQWDAWGDPAKKRELSDAVTSLLTGFLGVSAPTRSRLAIEDVQVAPSAMAQSHVEALSGLVGAEYVSTKDSDRILRAGGKSTPDLLRRRSVEPQDAPDAVVTPGTDAEVEQVLRYCSANRIAVVPFGGGTSVVGGLDPIRDGFDAVLSLDLRRFDQLVGLDEESGIATFGGGTTGPRAEELLREHGFSVGHFPQSFLFATLGGFAATRSSGQASAGYGRFEDMVQGLTVVTPSGVIETGRAPASAAGPDLGELFVGSEGTFGVITHVRVRVHRLPETTVREGWSFPDFATGAAALRELVQEGSAPTVLRLSDEAESGVNLATTDKIGENAFTGGCLGITTYEGTASHTAERMAEARAILTAHGGTSLGEEPGNSWEHGRFDAPYLRDALLDVGALCETLETATTWGNLANLRSSVTEALTKALVEQGTQPLVMCHISHTYKTGASLYFTVVSAQTEDPIAQWHKAKTAAGDAIIAAGGTITHHHAVGADHRPWMKDEIGELGANILRAVKNAIEKVTVLINPMAGHGHAPAAGRKGVARLRARGVAVTEIIGTDADDAKKLARRAIEEGTDALVVVGGDGAISIGLQAAALTDTPIGLIPAGTGNDHAREFGIPTGDPEAAADVIADGVVQQSDLAKITLADGSVVWSGTIIASGFDSLVSERANRMSWPKGPMRYNLAMLAELAKMKPLPYRIELDDEVITVDATLVAVGNGRSYGGGMLITPGASKSDGLLDLTVVGHGSRLRLVRLFPRVYKGTHVSLDAVQTYRSKKVRLVSEGIIAYADGDRVGPLPITIEAVPMALNILTHTRI</sequence>
<dbReference type="PANTHER" id="PTHR46568:SF1">
    <property type="entry name" value="ALKYLDIHYDROXYACETONEPHOSPHATE SYNTHASE, PEROXISOMAL"/>
    <property type="match status" value="1"/>
</dbReference>
<dbReference type="AlphaFoldDB" id="A0A163LDR5"/>
<dbReference type="NCBIfam" id="NF008882">
    <property type="entry name" value="PRK11914.1"/>
    <property type="match status" value="1"/>
</dbReference>
<protein>
    <recommendedName>
        <fullName evidence="3">alkylglycerone-phosphate synthase</fullName>
        <ecNumber evidence="3">2.5.1.26</ecNumber>
    </recommendedName>
</protein>
<dbReference type="SMART" id="SM00046">
    <property type="entry name" value="DAGKc"/>
    <property type="match status" value="1"/>
</dbReference>
<dbReference type="PANTHER" id="PTHR46568">
    <property type="entry name" value="ALKYLDIHYDROXYACETONEPHOSPHATE SYNTHASE, PEROXISOMAL"/>
    <property type="match status" value="1"/>
</dbReference>
<dbReference type="SUPFAM" id="SSF55103">
    <property type="entry name" value="FAD-linked oxidases, C-terminal domain"/>
    <property type="match status" value="1"/>
</dbReference>
<dbReference type="Gene3D" id="3.40.50.10330">
    <property type="entry name" value="Probable inorganic polyphosphate/atp-NAD kinase, domain 1"/>
    <property type="match status" value="1"/>
</dbReference>
<feature type="domain" description="FAD-binding PCMH-type" evidence="11">
    <location>
        <begin position="284"/>
        <end position="465"/>
    </location>
</feature>
<dbReference type="Gene3D" id="3.30.300.330">
    <property type="match status" value="1"/>
</dbReference>
<comment type="caution">
    <text evidence="12">The sequence shown here is derived from an EMBL/GenBank/DDBJ whole genome shotgun (WGS) entry which is preliminary data.</text>
</comment>
<dbReference type="InterPro" id="IPR036318">
    <property type="entry name" value="FAD-bd_PCMH-like_sf"/>
</dbReference>
<dbReference type="InterPro" id="IPR016164">
    <property type="entry name" value="FAD-linked_Oxase-like_C"/>
</dbReference>
<feature type="site" description="Important for enzyme activity" evidence="9">
    <location>
        <position position="500"/>
    </location>
</feature>
<dbReference type="InterPro" id="IPR025650">
    <property type="entry name" value="Alkyl-DHAP_Synthase"/>
</dbReference>
<evidence type="ECO:0000313" key="12">
    <source>
        <dbReference type="EMBL" id="KZM27705.1"/>
    </source>
</evidence>
<dbReference type="EC" id="2.5.1.26" evidence="3"/>
<comment type="cofactor">
    <cofactor evidence="8">
        <name>FAD</name>
        <dbReference type="ChEBI" id="CHEBI:57692"/>
    </cofactor>
</comment>
<comment type="similarity">
    <text evidence="2">Belongs to the FAD-binding oxidoreductase/transferase type 4 family.</text>
</comment>
<feature type="domain" description="DAGKc" evidence="10">
    <location>
        <begin position="702"/>
        <end position="833"/>
    </location>
</feature>
<feature type="binding site" evidence="8">
    <location>
        <begin position="316"/>
        <end position="322"/>
    </location>
    <ligand>
        <name>FAD</name>
        <dbReference type="ChEBI" id="CHEBI:57692"/>
    </ligand>
</feature>
<dbReference type="EMBL" id="JYNV01000060">
    <property type="protein sequence ID" value="KZM27705.1"/>
    <property type="molecule type" value="Genomic_DNA"/>
</dbReference>
<evidence type="ECO:0000256" key="4">
    <source>
        <dbReference type="ARBA" id="ARBA00022630"/>
    </source>
</evidence>
<dbReference type="GO" id="GO:0008610">
    <property type="term" value="P:lipid biosynthetic process"/>
    <property type="evidence" value="ECO:0007669"/>
    <property type="project" value="InterPro"/>
</dbReference>
<dbReference type="SUPFAM" id="SSF111331">
    <property type="entry name" value="NAD kinase/diacylglycerol kinase-like"/>
    <property type="match status" value="1"/>
</dbReference>
<dbReference type="Gene3D" id="1.20.120.450">
    <property type="entry name" value="dinb family like domain"/>
    <property type="match status" value="1"/>
</dbReference>
<proteinExistence type="inferred from homology"/>
<evidence type="ECO:0000256" key="3">
    <source>
        <dbReference type="ARBA" id="ARBA00012385"/>
    </source>
</evidence>
<feature type="active site" description="Proton donor/acceptor" evidence="6">
    <location>
        <position position="638"/>
    </location>
</feature>
<dbReference type="InterPro" id="IPR016064">
    <property type="entry name" value="NAD/diacylglycerol_kinase_sf"/>
</dbReference>
<feature type="binding site" evidence="7">
    <location>
        <position position="577"/>
    </location>
    <ligand>
        <name>substrate</name>
    </ligand>
</feature>
<dbReference type="Pfam" id="PF19279">
    <property type="entry name" value="YegS_C"/>
    <property type="match status" value="1"/>
</dbReference>
<dbReference type="GO" id="GO:0005777">
    <property type="term" value="C:peroxisome"/>
    <property type="evidence" value="ECO:0007669"/>
    <property type="project" value="UniProtKB-ARBA"/>
</dbReference>
<dbReference type="InterPro" id="IPR004113">
    <property type="entry name" value="FAD-bd_oxidored_4_C"/>
</dbReference>
<dbReference type="InterPro" id="IPR007061">
    <property type="entry name" value="MST-like"/>
</dbReference>
<evidence type="ECO:0000256" key="6">
    <source>
        <dbReference type="PIRSR" id="PIRSR625650-1"/>
    </source>
</evidence>
<evidence type="ECO:0000313" key="13">
    <source>
        <dbReference type="Proteomes" id="UP000076837"/>
    </source>
</evidence>
<accession>A0A163LDR5</accession>
<dbReference type="InterPro" id="IPR016169">
    <property type="entry name" value="FAD-bd_PCMH_sub2"/>
</dbReference>
<dbReference type="InterPro" id="IPR034660">
    <property type="entry name" value="DinB/YfiT-like"/>
</dbReference>
<dbReference type="InterPro" id="IPR016166">
    <property type="entry name" value="FAD-bd_PCMH"/>
</dbReference>
<evidence type="ECO:0000259" key="11">
    <source>
        <dbReference type="PROSITE" id="PS51387"/>
    </source>
</evidence>
<dbReference type="InterPro" id="IPR017438">
    <property type="entry name" value="ATP-NAD_kinase_N"/>
</dbReference>
<dbReference type="PROSITE" id="PS51387">
    <property type="entry name" value="FAD_PCMH"/>
    <property type="match status" value="1"/>
</dbReference>
<dbReference type="InterPro" id="IPR001206">
    <property type="entry name" value="Diacylglycerol_kinase_cat_dom"/>
</dbReference>
<evidence type="ECO:0000256" key="7">
    <source>
        <dbReference type="PIRSR" id="PIRSR625650-2"/>
    </source>
</evidence>
<evidence type="ECO:0000256" key="2">
    <source>
        <dbReference type="ARBA" id="ARBA00008000"/>
    </source>
</evidence>
<dbReference type="Gene3D" id="2.60.200.40">
    <property type="match status" value="1"/>
</dbReference>
<keyword evidence="5 8" id="KW-0274">FAD</keyword>
<feature type="binding site" evidence="8">
    <location>
        <begin position="449"/>
        <end position="455"/>
    </location>
    <ligand>
        <name>FAD</name>
        <dbReference type="ChEBI" id="CHEBI:57692"/>
    </ligand>
</feature>
<evidence type="ECO:0000256" key="8">
    <source>
        <dbReference type="PIRSR" id="PIRSR625650-3"/>
    </source>
</evidence>
<dbReference type="STRING" id="5454.A0A163LDR5"/>
<dbReference type="GO" id="GO:0016301">
    <property type="term" value="F:kinase activity"/>
    <property type="evidence" value="ECO:0007669"/>
    <property type="project" value="InterPro"/>
</dbReference>
<dbReference type="SUPFAM" id="SSF109854">
    <property type="entry name" value="DinB/YfiT-like putative metalloenzymes"/>
    <property type="match status" value="1"/>
</dbReference>
<evidence type="ECO:0000256" key="9">
    <source>
        <dbReference type="PIRSR" id="PIRSR625650-4"/>
    </source>
</evidence>
<name>A0A163LDR5_DIDRA</name>
<dbReference type="Pfam" id="PF00781">
    <property type="entry name" value="DAGK_cat"/>
    <property type="match status" value="1"/>
</dbReference>
<dbReference type="Gene3D" id="3.30.465.10">
    <property type="match status" value="1"/>
</dbReference>
<reference evidence="12 13" key="1">
    <citation type="journal article" date="2016" name="Sci. Rep.">
        <title>Draft genome sequencing and secretome analysis of fungal phytopathogen Ascochyta rabiei provides insight into the necrotrophic effector repertoire.</title>
        <authorList>
            <person name="Verma S."/>
            <person name="Gazara R.K."/>
            <person name="Nizam S."/>
            <person name="Parween S."/>
            <person name="Chattopadhyay D."/>
            <person name="Verma P.K."/>
        </authorList>
    </citation>
    <scope>NUCLEOTIDE SEQUENCE [LARGE SCALE GENOMIC DNA]</scope>
    <source>
        <strain evidence="12 13">ArDII</strain>
    </source>
</reference>
<dbReference type="InterPro" id="IPR006094">
    <property type="entry name" value="Oxid_FAD_bind_N"/>
</dbReference>
<gene>
    <name evidence="12" type="ORF">ST47_g1109</name>
</gene>
<dbReference type="Proteomes" id="UP000076837">
    <property type="component" value="Unassembled WGS sequence"/>
</dbReference>